<dbReference type="PRINTS" id="PR01044">
    <property type="entry name" value="TRNASYNTHGA"/>
</dbReference>
<dbReference type="NCBIfam" id="NF006827">
    <property type="entry name" value="PRK09348.1"/>
    <property type="match status" value="1"/>
</dbReference>
<dbReference type="InterPro" id="IPR015944">
    <property type="entry name" value="Gly-tRNA-synth_bsu"/>
</dbReference>
<comment type="subcellular location">
    <subcellularLocation>
        <location evidence="9">Cytoplasm</location>
    </subcellularLocation>
</comment>
<keyword evidence="4 9" id="KW-0067">ATP-binding</keyword>
<evidence type="ECO:0000256" key="6">
    <source>
        <dbReference type="ARBA" id="ARBA00023146"/>
    </source>
</evidence>
<evidence type="ECO:0000313" key="10">
    <source>
        <dbReference type="EMBL" id="MDT8897979.1"/>
    </source>
</evidence>
<evidence type="ECO:0000256" key="9">
    <source>
        <dbReference type="HAMAP-Rule" id="MF_00255"/>
    </source>
</evidence>
<evidence type="ECO:0000256" key="3">
    <source>
        <dbReference type="ARBA" id="ARBA00022741"/>
    </source>
</evidence>
<gene>
    <name evidence="9 10" type="primary">glyS</name>
    <name evidence="8" type="synonym">glyQ</name>
    <name evidence="10" type="ORF">QYE77_06830</name>
</gene>
<dbReference type="PANTHER" id="PTHR30075:SF2">
    <property type="entry name" value="GLYCINE--TRNA LIGASE, CHLOROPLASTIC_MITOCHONDRIAL 2"/>
    <property type="match status" value="1"/>
</dbReference>
<evidence type="ECO:0000256" key="8">
    <source>
        <dbReference type="HAMAP-Rule" id="MF_00254"/>
    </source>
</evidence>
<dbReference type="NCBIfam" id="TIGR00388">
    <property type="entry name" value="glyQ"/>
    <property type="match status" value="1"/>
</dbReference>
<dbReference type="Pfam" id="PF02092">
    <property type="entry name" value="tRNA_synt_2f"/>
    <property type="match status" value="1"/>
</dbReference>
<dbReference type="Proteomes" id="UP001254165">
    <property type="component" value="Unassembled WGS sequence"/>
</dbReference>
<dbReference type="PANTHER" id="PTHR30075">
    <property type="entry name" value="GLYCYL-TRNA SYNTHETASE"/>
    <property type="match status" value="1"/>
</dbReference>
<comment type="similarity">
    <text evidence="1 9">Belongs to the class-II aminoacyl-tRNA synthetase family.</text>
</comment>
<dbReference type="InterPro" id="IPR045864">
    <property type="entry name" value="aa-tRNA-synth_II/BPL/LPL"/>
</dbReference>
<name>A0ABU3NMA9_9CHLR</name>
<evidence type="ECO:0000256" key="1">
    <source>
        <dbReference type="ARBA" id="ARBA00008226"/>
    </source>
</evidence>
<keyword evidence="2 9" id="KW-0436">Ligase</keyword>
<dbReference type="PROSITE" id="PS50861">
    <property type="entry name" value="AA_TRNA_LIGASE_II_GLYAB"/>
    <property type="match status" value="2"/>
</dbReference>
<evidence type="ECO:0000313" key="11">
    <source>
        <dbReference type="Proteomes" id="UP001254165"/>
    </source>
</evidence>
<evidence type="ECO:0000256" key="5">
    <source>
        <dbReference type="ARBA" id="ARBA00022917"/>
    </source>
</evidence>
<keyword evidence="3 9" id="KW-0547">Nucleotide-binding</keyword>
<evidence type="ECO:0000256" key="2">
    <source>
        <dbReference type="ARBA" id="ARBA00022598"/>
    </source>
</evidence>
<organism evidence="10 11">
    <name type="scientific">Thermanaerothrix solaris</name>
    <dbReference type="NCBI Taxonomy" id="3058434"/>
    <lineage>
        <taxon>Bacteria</taxon>
        <taxon>Bacillati</taxon>
        <taxon>Chloroflexota</taxon>
        <taxon>Anaerolineae</taxon>
        <taxon>Anaerolineales</taxon>
        <taxon>Anaerolineaceae</taxon>
        <taxon>Thermanaerothrix</taxon>
    </lineage>
</organism>
<dbReference type="SUPFAM" id="SSF109604">
    <property type="entry name" value="HD-domain/PDEase-like"/>
    <property type="match status" value="1"/>
</dbReference>
<comment type="caution">
    <text evidence="10">The sequence shown here is derived from an EMBL/GenBank/DDBJ whole genome shotgun (WGS) entry which is preliminary data.</text>
</comment>
<dbReference type="GO" id="GO:0004820">
    <property type="term" value="F:glycine-tRNA ligase activity"/>
    <property type="evidence" value="ECO:0007669"/>
    <property type="project" value="UniProtKB-EC"/>
</dbReference>
<dbReference type="RefSeq" id="WP_399389726.1">
    <property type="nucleotide sequence ID" value="NZ_JAUHMF010000001.1"/>
</dbReference>
<sequence>MKKALDFQSIIMKLQQFWAEQGCLIWQPYYTQVGAGTMNPATFLRVLGPEPWNVAYVEPSIRPDDGRYGENPNRLQQHYQFQVILKPDPGNPQEIYLRSLEALGIDPREHDIRFVEDNWESPALGAWGLGWEVWLDGLEITQFTYFQQAGGMVLEPVSVEITYGLERIAMALQRVSNFRDIQWNAERTYGDVNLQGEREHSTYYFEVADVERLRQMFALFEAEAEAALARGLVLPAHDYVLKCSHTFNVLDTRGAVGVTERQILFARMRDMARRVAEAYVAQREALGFPWLKPAAAVNEMPTVSAQPAQALPERETLLVEIGTEELPPADLDAALAQLRERIPALLDELHLAHGPIHVWGTPRRLVVWVEDLAGRQPDRDLVVKGPPANRAFDAEGRPTAAAEGFARSKGVPVETLTVAEMDGGRYVVAHVRESGRPAVEVLAEALPKVIADLRFERSMRWNSSGVAFSRPIRWLAALFGETVIPFTYAGLVSGRVTRGLRFAEPATFALSHPRDHRIFLERQGVIVDPEQRKARIAEQARALIAEVGGDPEHLDEAVLNEVTHLVEAPTALRGSFDPDYLRLPEEVLVSVMKKHQRYFPVYTREGRLLPYFIAVRNGGREGLDVVTDGNEQVIRARFADAAYFIREDLKHPLEYYLPRLSTLTFQAKLGSMLDKTQRIEALVEHLIPMVGLESADAAAVRRAAHLCKADLVTHMVVEMTSLQGVMGRYYALQSGEPPAVAEAIFEAYLPRFAGDRYPETPAGLVLGLADRLDTLMGLFAVGLAPTGTKDPFALRRAALGLVQNLIHWNLDFDLRQGLEAAAHGLPVAVSAEAKAECLDFIIGRLQSELLEQGYRYDVVAAVLAAQGHNPAAAARAVRELTQWVNRPDWSTILPAYARCVRITRDQRERYAIDPERFVEPAEKHLLSALLQAEVTSRRPGSVEDFFKVFLPMIPVINHFFEEVLVMAEDPTLRANRLGLLQRIVALADGVADFSKLEGF</sequence>
<dbReference type="CDD" id="cd00733">
    <property type="entry name" value="GlyRS_alpha_core"/>
    <property type="match status" value="1"/>
</dbReference>
<dbReference type="Gene3D" id="1.20.58.180">
    <property type="entry name" value="Class II aaRS and biotin synthetases, domain 2"/>
    <property type="match status" value="1"/>
</dbReference>
<keyword evidence="9" id="KW-0963">Cytoplasm</keyword>
<dbReference type="SUPFAM" id="SSF55681">
    <property type="entry name" value="Class II aaRS and biotin synthetases"/>
    <property type="match status" value="1"/>
</dbReference>
<dbReference type="Pfam" id="PF02091">
    <property type="entry name" value="tRNA-synt_2e"/>
    <property type="match status" value="1"/>
</dbReference>
<proteinExistence type="inferred from homology"/>
<keyword evidence="5 9" id="KW-0648">Protein biosynthesis</keyword>
<dbReference type="Gene3D" id="3.30.930.10">
    <property type="entry name" value="Bira Bifunctional Protein, Domain 2"/>
    <property type="match status" value="1"/>
</dbReference>
<dbReference type="HAMAP" id="MF_00254">
    <property type="entry name" value="Gly_tRNA_synth_alpha"/>
    <property type="match status" value="1"/>
</dbReference>
<protein>
    <recommendedName>
        <fullName evidence="8 9">Multifunctional fusion protein</fullName>
    </recommendedName>
    <domain>
        <recommendedName>
            <fullName evidence="9">Glycine--tRNA ligase beta subunit</fullName>
            <ecNumber evidence="9">6.1.1.14</ecNumber>
        </recommendedName>
        <alternativeName>
            <fullName evidence="9">Glycyl-tRNA synthetase beta subunit</fullName>
            <shortName evidence="9">GlyRS</shortName>
        </alternativeName>
    </domain>
    <domain>
        <recommendedName>
            <fullName evidence="8">Glycine--tRNA ligase alpha subunit</fullName>
        </recommendedName>
        <alternativeName>
            <fullName evidence="8">Glycyl-tRNA synthetase alpha subunit</fullName>
        </alternativeName>
    </domain>
</protein>
<dbReference type="EC" id="6.1.1.14" evidence="9"/>
<dbReference type="HAMAP" id="MF_00255">
    <property type="entry name" value="Gly_tRNA_synth_beta"/>
    <property type="match status" value="1"/>
</dbReference>
<dbReference type="InterPro" id="IPR006194">
    <property type="entry name" value="Gly-tRNA-synth_heterodimer"/>
</dbReference>
<reference evidence="10 11" key="1">
    <citation type="submission" date="2023-07" db="EMBL/GenBank/DDBJ databases">
        <title>Novel species of Thermanaerothrix with wide hydrolytic capabilities.</title>
        <authorList>
            <person name="Zayulina K.S."/>
            <person name="Podosokorskaya O.A."/>
            <person name="Elcheninov A.G."/>
        </authorList>
    </citation>
    <scope>NUCLEOTIDE SEQUENCE [LARGE SCALE GENOMIC DNA]</scope>
    <source>
        <strain evidence="10 11">4228-RoL</strain>
    </source>
</reference>
<evidence type="ECO:0000256" key="4">
    <source>
        <dbReference type="ARBA" id="ARBA00022840"/>
    </source>
</evidence>
<dbReference type="NCBIfam" id="TIGR00211">
    <property type="entry name" value="glyS"/>
    <property type="match status" value="1"/>
</dbReference>
<keyword evidence="11" id="KW-1185">Reference proteome</keyword>
<dbReference type="InterPro" id="IPR002310">
    <property type="entry name" value="Gly-tRNA_ligase_asu"/>
</dbReference>
<dbReference type="EMBL" id="JAUHMF010000001">
    <property type="protein sequence ID" value="MDT8897979.1"/>
    <property type="molecule type" value="Genomic_DNA"/>
</dbReference>
<comment type="subunit">
    <text evidence="9">Tetramer of two alpha and two beta subunits.</text>
</comment>
<keyword evidence="6 9" id="KW-0030">Aminoacyl-tRNA synthetase</keyword>
<accession>A0ABU3NMA9</accession>
<comment type="catalytic activity">
    <reaction evidence="7 9">
        <text>tRNA(Gly) + glycine + ATP = glycyl-tRNA(Gly) + AMP + diphosphate</text>
        <dbReference type="Rhea" id="RHEA:16013"/>
        <dbReference type="Rhea" id="RHEA-COMP:9664"/>
        <dbReference type="Rhea" id="RHEA-COMP:9683"/>
        <dbReference type="ChEBI" id="CHEBI:30616"/>
        <dbReference type="ChEBI" id="CHEBI:33019"/>
        <dbReference type="ChEBI" id="CHEBI:57305"/>
        <dbReference type="ChEBI" id="CHEBI:78442"/>
        <dbReference type="ChEBI" id="CHEBI:78522"/>
        <dbReference type="ChEBI" id="CHEBI:456215"/>
        <dbReference type="EC" id="6.1.1.14"/>
    </reaction>
</comment>
<evidence type="ECO:0000256" key="7">
    <source>
        <dbReference type="ARBA" id="ARBA00047937"/>
    </source>
</evidence>